<protein>
    <submittedName>
        <fullName evidence="1">Uncharacterized protein</fullName>
    </submittedName>
</protein>
<organism evidence="1 2">
    <name type="scientific">Rhizophagus clarus</name>
    <dbReference type="NCBI Taxonomy" id="94130"/>
    <lineage>
        <taxon>Eukaryota</taxon>
        <taxon>Fungi</taxon>
        <taxon>Fungi incertae sedis</taxon>
        <taxon>Mucoromycota</taxon>
        <taxon>Glomeromycotina</taxon>
        <taxon>Glomeromycetes</taxon>
        <taxon>Glomerales</taxon>
        <taxon>Glomeraceae</taxon>
        <taxon>Rhizophagus</taxon>
    </lineage>
</organism>
<sequence length="112" mass="13071">MKIIPKYGDFTKNNFSINKEKFSDIIKQWQHSYPELYEELESWKGSPGFTHETNYPKPSKISKVRNMIFKRKSVKNFNQLIKSHPEIMAALVLSGDNENGGLKILWREVKPG</sequence>
<accession>A0A8H3QR17</accession>
<gene>
    <name evidence="1" type="ORF">RCL2_001300400</name>
</gene>
<proteinExistence type="predicted"/>
<reference evidence="1" key="1">
    <citation type="submission" date="2019-10" db="EMBL/GenBank/DDBJ databases">
        <title>Conservation and host-specific expression of non-tandemly repeated heterogenous ribosome RNA gene in arbuscular mycorrhizal fungi.</title>
        <authorList>
            <person name="Maeda T."/>
            <person name="Kobayashi Y."/>
            <person name="Nakagawa T."/>
            <person name="Ezawa T."/>
            <person name="Yamaguchi K."/>
            <person name="Bino T."/>
            <person name="Nishimoto Y."/>
            <person name="Shigenobu S."/>
            <person name="Kawaguchi M."/>
        </authorList>
    </citation>
    <scope>NUCLEOTIDE SEQUENCE</scope>
    <source>
        <strain evidence="1">HR1</strain>
    </source>
</reference>
<dbReference type="EMBL" id="BLAL01000158">
    <property type="protein sequence ID" value="GES85909.1"/>
    <property type="molecule type" value="Genomic_DNA"/>
</dbReference>
<name>A0A8H3QR17_9GLOM</name>
<evidence type="ECO:0000313" key="1">
    <source>
        <dbReference type="EMBL" id="GES85909.1"/>
    </source>
</evidence>
<dbReference type="Proteomes" id="UP000615446">
    <property type="component" value="Unassembled WGS sequence"/>
</dbReference>
<dbReference type="AlphaFoldDB" id="A0A8H3QR17"/>
<comment type="caution">
    <text evidence="1">The sequence shown here is derived from an EMBL/GenBank/DDBJ whole genome shotgun (WGS) entry which is preliminary data.</text>
</comment>
<dbReference type="OrthoDB" id="2306775at2759"/>
<evidence type="ECO:0000313" key="2">
    <source>
        <dbReference type="Proteomes" id="UP000615446"/>
    </source>
</evidence>